<feature type="compositionally biased region" description="Basic and acidic residues" evidence="5">
    <location>
        <begin position="290"/>
        <end position="302"/>
    </location>
</feature>
<dbReference type="GO" id="GO:0050661">
    <property type="term" value="F:NADP binding"/>
    <property type="evidence" value="ECO:0007669"/>
    <property type="project" value="InterPro"/>
</dbReference>
<dbReference type="InterPro" id="IPR006115">
    <property type="entry name" value="6PGDH_NADP-bd"/>
</dbReference>
<dbReference type="InterPro" id="IPR013328">
    <property type="entry name" value="6PGD_dom2"/>
</dbReference>
<dbReference type="InterPro" id="IPR015815">
    <property type="entry name" value="HIBADH-related"/>
</dbReference>
<comment type="similarity">
    <text evidence="1">Belongs to the HIBADH-related family.</text>
</comment>
<dbReference type="InterPro" id="IPR051265">
    <property type="entry name" value="HIBADH-related_NP60_sf"/>
</dbReference>
<dbReference type="SUPFAM" id="SSF51735">
    <property type="entry name" value="NAD(P)-binding Rossmann-fold domains"/>
    <property type="match status" value="1"/>
</dbReference>
<dbReference type="SUPFAM" id="SSF48179">
    <property type="entry name" value="6-phosphogluconate dehydrogenase C-terminal domain-like"/>
    <property type="match status" value="1"/>
</dbReference>
<accession>A0A7W7WXC7</accession>
<feature type="compositionally biased region" description="Gly residues" evidence="5">
    <location>
        <begin position="309"/>
        <end position="318"/>
    </location>
</feature>
<dbReference type="RefSeq" id="WP_184671299.1">
    <property type="nucleotide sequence ID" value="NZ_BAABAI010000037.1"/>
</dbReference>
<evidence type="ECO:0000256" key="3">
    <source>
        <dbReference type="ARBA" id="ARBA00023027"/>
    </source>
</evidence>
<protein>
    <submittedName>
        <fullName evidence="8">3-hydroxyisobutyrate dehydrogenase</fullName>
        <ecNumber evidence="8">1.1.1.31</ecNumber>
    </submittedName>
</protein>
<dbReference type="GO" id="GO:0008442">
    <property type="term" value="F:3-hydroxyisobutyrate dehydrogenase activity"/>
    <property type="evidence" value="ECO:0007669"/>
    <property type="project" value="UniProtKB-EC"/>
</dbReference>
<dbReference type="PANTHER" id="PTHR43580:SF2">
    <property type="entry name" value="CYTOKINE-LIKE NUCLEAR FACTOR N-PAC"/>
    <property type="match status" value="1"/>
</dbReference>
<comment type="caution">
    <text evidence="8">The sequence shown here is derived from an EMBL/GenBank/DDBJ whole genome shotgun (WGS) entry which is preliminary data.</text>
</comment>
<keyword evidence="9" id="KW-1185">Reference proteome</keyword>
<dbReference type="PIRSF" id="PIRSF000103">
    <property type="entry name" value="HIBADH"/>
    <property type="match status" value="1"/>
</dbReference>
<dbReference type="InterPro" id="IPR008927">
    <property type="entry name" value="6-PGluconate_DH-like_C_sf"/>
</dbReference>
<reference evidence="8 9" key="1">
    <citation type="submission" date="2020-08" db="EMBL/GenBank/DDBJ databases">
        <title>Sequencing the genomes of 1000 actinobacteria strains.</title>
        <authorList>
            <person name="Klenk H.-P."/>
        </authorList>
    </citation>
    <scope>NUCLEOTIDE SEQUENCE [LARGE SCALE GENOMIC DNA]</scope>
    <source>
        <strain evidence="8 9">DSM 45084</strain>
    </source>
</reference>
<gene>
    <name evidence="8" type="ORF">F4559_004321</name>
</gene>
<evidence type="ECO:0000256" key="5">
    <source>
        <dbReference type="SAM" id="MobiDB-lite"/>
    </source>
</evidence>
<dbReference type="InterPro" id="IPR036291">
    <property type="entry name" value="NAD(P)-bd_dom_sf"/>
</dbReference>
<dbReference type="EMBL" id="JACHJS010000001">
    <property type="protein sequence ID" value="MBB4966962.1"/>
    <property type="molecule type" value="Genomic_DNA"/>
</dbReference>
<evidence type="ECO:0000259" key="6">
    <source>
        <dbReference type="Pfam" id="PF03446"/>
    </source>
</evidence>
<proteinExistence type="inferred from homology"/>
<sequence length="318" mass="32641">MRVGFAGLGVMGLPMARNLARGDVPVVVWNRTPARCAEVDAERADDPADLFARSDVVLLMLADESATDAVLDRHGPGFGQRVRGRTVVQMGTVSAGYSRALDADVTAHGGAYVEAPVSGSRGPAEAGTLVAMIAGRDEDVRRVTPLLGPMCAEVVECGPVPGGALMKFAVNVFLITTMVGLAEAFGFAESTGLDPAVLRRILDAGPIASTVSRTKAAKIVDGDHSVQAAAADVFKNTRLIVEAAREAGAASPLLDVCDALMADTVAHGRGGDDVVAVLDAIRRHRTHPGGGRETEGAAEHPGEVALVGEPGGQRGVGG</sequence>
<organism evidence="8 9">
    <name type="scientific">Saccharothrix violaceirubra</name>
    <dbReference type="NCBI Taxonomy" id="413306"/>
    <lineage>
        <taxon>Bacteria</taxon>
        <taxon>Bacillati</taxon>
        <taxon>Actinomycetota</taxon>
        <taxon>Actinomycetes</taxon>
        <taxon>Pseudonocardiales</taxon>
        <taxon>Pseudonocardiaceae</taxon>
        <taxon>Saccharothrix</taxon>
    </lineage>
</organism>
<dbReference type="EC" id="1.1.1.31" evidence="8"/>
<dbReference type="Gene3D" id="1.10.1040.10">
    <property type="entry name" value="N-(1-d-carboxylethyl)-l-norvaline Dehydrogenase, domain 2"/>
    <property type="match status" value="1"/>
</dbReference>
<dbReference type="AlphaFoldDB" id="A0A7W7WXC7"/>
<evidence type="ECO:0000259" key="7">
    <source>
        <dbReference type="Pfam" id="PF14833"/>
    </source>
</evidence>
<evidence type="ECO:0000313" key="9">
    <source>
        <dbReference type="Proteomes" id="UP000542674"/>
    </source>
</evidence>
<dbReference type="InterPro" id="IPR029154">
    <property type="entry name" value="HIBADH-like_NADP-bd"/>
</dbReference>
<feature type="domain" description="6-phosphogluconate dehydrogenase NADP-binding" evidence="6">
    <location>
        <begin position="2"/>
        <end position="157"/>
    </location>
</feature>
<keyword evidence="3" id="KW-0520">NAD</keyword>
<dbReference type="PANTHER" id="PTHR43580">
    <property type="entry name" value="OXIDOREDUCTASE GLYR1-RELATED"/>
    <property type="match status" value="1"/>
</dbReference>
<evidence type="ECO:0000256" key="2">
    <source>
        <dbReference type="ARBA" id="ARBA00023002"/>
    </source>
</evidence>
<keyword evidence="2 8" id="KW-0560">Oxidoreductase</keyword>
<dbReference type="Pfam" id="PF03446">
    <property type="entry name" value="NAD_binding_2"/>
    <property type="match status" value="1"/>
</dbReference>
<evidence type="ECO:0000313" key="8">
    <source>
        <dbReference type="EMBL" id="MBB4966962.1"/>
    </source>
</evidence>
<feature type="domain" description="3-hydroxyisobutyrate dehydrogenase-like NAD-binding" evidence="7">
    <location>
        <begin position="163"/>
        <end position="279"/>
    </location>
</feature>
<feature type="active site" evidence="4">
    <location>
        <position position="167"/>
    </location>
</feature>
<dbReference type="GO" id="GO:0051287">
    <property type="term" value="F:NAD binding"/>
    <property type="evidence" value="ECO:0007669"/>
    <property type="project" value="InterPro"/>
</dbReference>
<evidence type="ECO:0000256" key="1">
    <source>
        <dbReference type="ARBA" id="ARBA00009080"/>
    </source>
</evidence>
<name>A0A7W7WXC7_9PSEU</name>
<dbReference type="Pfam" id="PF14833">
    <property type="entry name" value="NAD_binding_11"/>
    <property type="match status" value="1"/>
</dbReference>
<evidence type="ECO:0000256" key="4">
    <source>
        <dbReference type="PIRSR" id="PIRSR000103-1"/>
    </source>
</evidence>
<dbReference type="Proteomes" id="UP000542674">
    <property type="component" value="Unassembled WGS sequence"/>
</dbReference>
<feature type="region of interest" description="Disordered" evidence="5">
    <location>
        <begin position="285"/>
        <end position="318"/>
    </location>
</feature>
<dbReference type="Gene3D" id="3.40.50.720">
    <property type="entry name" value="NAD(P)-binding Rossmann-like Domain"/>
    <property type="match status" value="1"/>
</dbReference>